<protein>
    <submittedName>
        <fullName evidence="2">Uncharacterized protein</fullName>
    </submittedName>
</protein>
<feature type="region of interest" description="Disordered" evidence="1">
    <location>
        <begin position="1"/>
        <end position="48"/>
    </location>
</feature>
<accession>A0A9D4QU41</accession>
<keyword evidence="3" id="KW-1185">Reference proteome</keyword>
<evidence type="ECO:0000313" key="2">
    <source>
        <dbReference type="EMBL" id="KAH3843706.1"/>
    </source>
</evidence>
<organism evidence="2 3">
    <name type="scientific">Dreissena polymorpha</name>
    <name type="common">Zebra mussel</name>
    <name type="synonym">Mytilus polymorpha</name>
    <dbReference type="NCBI Taxonomy" id="45954"/>
    <lineage>
        <taxon>Eukaryota</taxon>
        <taxon>Metazoa</taxon>
        <taxon>Spiralia</taxon>
        <taxon>Lophotrochozoa</taxon>
        <taxon>Mollusca</taxon>
        <taxon>Bivalvia</taxon>
        <taxon>Autobranchia</taxon>
        <taxon>Heteroconchia</taxon>
        <taxon>Euheterodonta</taxon>
        <taxon>Imparidentia</taxon>
        <taxon>Neoheterodontei</taxon>
        <taxon>Myida</taxon>
        <taxon>Dreissenoidea</taxon>
        <taxon>Dreissenidae</taxon>
        <taxon>Dreissena</taxon>
    </lineage>
</organism>
<name>A0A9D4QU41_DREPO</name>
<gene>
    <name evidence="2" type="ORF">DPMN_117235</name>
</gene>
<dbReference type="EMBL" id="JAIWYP010000004">
    <property type="protein sequence ID" value="KAH3843706.1"/>
    <property type="molecule type" value="Genomic_DNA"/>
</dbReference>
<feature type="region of interest" description="Disordered" evidence="1">
    <location>
        <begin position="80"/>
        <end position="99"/>
    </location>
</feature>
<feature type="compositionally biased region" description="Basic and acidic residues" evidence="1">
    <location>
        <begin position="33"/>
        <end position="48"/>
    </location>
</feature>
<reference evidence="2" key="1">
    <citation type="journal article" date="2019" name="bioRxiv">
        <title>The Genome of the Zebra Mussel, Dreissena polymorpha: A Resource for Invasive Species Research.</title>
        <authorList>
            <person name="McCartney M.A."/>
            <person name="Auch B."/>
            <person name="Kono T."/>
            <person name="Mallez S."/>
            <person name="Zhang Y."/>
            <person name="Obille A."/>
            <person name="Becker A."/>
            <person name="Abrahante J.E."/>
            <person name="Garbe J."/>
            <person name="Badalamenti J.P."/>
            <person name="Herman A."/>
            <person name="Mangelson H."/>
            <person name="Liachko I."/>
            <person name="Sullivan S."/>
            <person name="Sone E.D."/>
            <person name="Koren S."/>
            <person name="Silverstein K.A.T."/>
            <person name="Beckman K.B."/>
            <person name="Gohl D.M."/>
        </authorList>
    </citation>
    <scope>NUCLEOTIDE SEQUENCE</scope>
    <source>
        <strain evidence="2">Duluth1</strain>
        <tissue evidence="2">Whole animal</tissue>
    </source>
</reference>
<reference evidence="2" key="2">
    <citation type="submission" date="2020-11" db="EMBL/GenBank/DDBJ databases">
        <authorList>
            <person name="McCartney M.A."/>
            <person name="Auch B."/>
            <person name="Kono T."/>
            <person name="Mallez S."/>
            <person name="Becker A."/>
            <person name="Gohl D.M."/>
            <person name="Silverstein K.A.T."/>
            <person name="Koren S."/>
            <person name="Bechman K.B."/>
            <person name="Herman A."/>
            <person name="Abrahante J.E."/>
            <person name="Garbe J."/>
        </authorList>
    </citation>
    <scope>NUCLEOTIDE SEQUENCE</scope>
    <source>
        <strain evidence="2">Duluth1</strain>
        <tissue evidence="2">Whole animal</tissue>
    </source>
</reference>
<dbReference type="AlphaFoldDB" id="A0A9D4QU41"/>
<sequence length="109" mass="12528">MKSAKALPKYGSGRKDRRTYGQRQNNIPPPMAGDKKRAELKHNVPGRSVEDIRGSRRIFALSTNSRRAHNKFYAPHTLTFQSQRGKRKSSTVQQTQHPSNVRFVYMDCI</sequence>
<dbReference type="Proteomes" id="UP000828390">
    <property type="component" value="Unassembled WGS sequence"/>
</dbReference>
<evidence type="ECO:0000313" key="3">
    <source>
        <dbReference type="Proteomes" id="UP000828390"/>
    </source>
</evidence>
<evidence type="ECO:0000256" key="1">
    <source>
        <dbReference type="SAM" id="MobiDB-lite"/>
    </source>
</evidence>
<comment type="caution">
    <text evidence="2">The sequence shown here is derived from an EMBL/GenBank/DDBJ whole genome shotgun (WGS) entry which is preliminary data.</text>
</comment>
<feature type="compositionally biased region" description="Polar residues" evidence="1">
    <location>
        <begin position="90"/>
        <end position="99"/>
    </location>
</feature>
<proteinExistence type="predicted"/>